<dbReference type="Proteomes" id="UP001153714">
    <property type="component" value="Chromosome 6"/>
</dbReference>
<protein>
    <recommendedName>
        <fullName evidence="8">Ribosomal RNA processing protein 1 homolog</fullName>
    </recommendedName>
</protein>
<dbReference type="AlphaFoldDB" id="A0A9N9RCY1"/>
<dbReference type="GO" id="GO:0030688">
    <property type="term" value="C:preribosome, small subunit precursor"/>
    <property type="evidence" value="ECO:0007669"/>
    <property type="project" value="InterPro"/>
</dbReference>
<proteinExistence type="inferred from homology"/>
<evidence type="ECO:0000256" key="5">
    <source>
        <dbReference type="SAM" id="MobiDB-lite"/>
    </source>
</evidence>
<reference evidence="6" key="1">
    <citation type="submission" date="2021-12" db="EMBL/GenBank/DDBJ databases">
        <authorList>
            <person name="King R."/>
        </authorList>
    </citation>
    <scope>NUCLEOTIDE SEQUENCE</scope>
</reference>
<feature type="compositionally biased region" description="Basic residues" evidence="5">
    <location>
        <begin position="513"/>
        <end position="523"/>
    </location>
</feature>
<evidence type="ECO:0000256" key="4">
    <source>
        <dbReference type="ARBA" id="ARBA00023242"/>
    </source>
</evidence>
<reference evidence="6" key="2">
    <citation type="submission" date="2022-10" db="EMBL/GenBank/DDBJ databases">
        <authorList>
            <consortium name="ENA_rothamsted_submissions"/>
            <consortium name="culmorum"/>
            <person name="King R."/>
        </authorList>
    </citation>
    <scope>NUCLEOTIDE SEQUENCE</scope>
</reference>
<comment type="subcellular location">
    <subcellularLocation>
        <location evidence="1">Nucleus</location>
    </subcellularLocation>
</comment>
<evidence type="ECO:0000256" key="3">
    <source>
        <dbReference type="ARBA" id="ARBA00022552"/>
    </source>
</evidence>
<name>A0A9N9RCY1_9NEOP</name>
<feature type="compositionally biased region" description="Basic and acidic residues" evidence="5">
    <location>
        <begin position="615"/>
        <end position="627"/>
    </location>
</feature>
<evidence type="ECO:0000313" key="6">
    <source>
        <dbReference type="EMBL" id="CAG9794365.1"/>
    </source>
</evidence>
<keyword evidence="3" id="KW-0698">rRNA processing</keyword>
<keyword evidence="4" id="KW-0539">Nucleus</keyword>
<dbReference type="EMBL" id="OU893337">
    <property type="protein sequence ID" value="CAG9794365.1"/>
    <property type="molecule type" value="Genomic_DNA"/>
</dbReference>
<feature type="region of interest" description="Disordered" evidence="5">
    <location>
        <begin position="539"/>
        <end position="629"/>
    </location>
</feature>
<feature type="region of interest" description="Disordered" evidence="5">
    <location>
        <begin position="682"/>
        <end position="707"/>
    </location>
</feature>
<dbReference type="OrthoDB" id="2019504at2759"/>
<gene>
    <name evidence="6" type="ORF">DIATSA_LOCUS11746</name>
</gene>
<evidence type="ECO:0000256" key="2">
    <source>
        <dbReference type="ARBA" id="ARBA00006374"/>
    </source>
</evidence>
<evidence type="ECO:0000256" key="1">
    <source>
        <dbReference type="ARBA" id="ARBA00004123"/>
    </source>
</evidence>
<evidence type="ECO:0008006" key="8">
    <source>
        <dbReference type="Google" id="ProtNLM"/>
    </source>
</evidence>
<dbReference type="Pfam" id="PF05997">
    <property type="entry name" value="Nop52"/>
    <property type="match status" value="1"/>
</dbReference>
<organism evidence="6 7">
    <name type="scientific">Diatraea saccharalis</name>
    <name type="common">sugarcane borer</name>
    <dbReference type="NCBI Taxonomy" id="40085"/>
    <lineage>
        <taxon>Eukaryota</taxon>
        <taxon>Metazoa</taxon>
        <taxon>Ecdysozoa</taxon>
        <taxon>Arthropoda</taxon>
        <taxon>Hexapoda</taxon>
        <taxon>Insecta</taxon>
        <taxon>Pterygota</taxon>
        <taxon>Neoptera</taxon>
        <taxon>Endopterygota</taxon>
        <taxon>Lepidoptera</taxon>
        <taxon>Glossata</taxon>
        <taxon>Ditrysia</taxon>
        <taxon>Pyraloidea</taxon>
        <taxon>Crambidae</taxon>
        <taxon>Crambinae</taxon>
        <taxon>Diatraea</taxon>
    </lineage>
</organism>
<feature type="compositionally biased region" description="Basic and acidic residues" evidence="5">
    <location>
        <begin position="493"/>
        <end position="512"/>
    </location>
</feature>
<dbReference type="GO" id="GO:0005634">
    <property type="term" value="C:nucleus"/>
    <property type="evidence" value="ECO:0007669"/>
    <property type="project" value="UniProtKB-SubCell"/>
</dbReference>
<accession>A0A9N9RCY1</accession>
<feature type="compositionally biased region" description="Polar residues" evidence="5">
    <location>
        <begin position="696"/>
        <end position="705"/>
    </location>
</feature>
<feature type="compositionally biased region" description="Basic and acidic residues" evidence="5">
    <location>
        <begin position="456"/>
        <end position="469"/>
    </location>
</feature>
<dbReference type="InterPro" id="IPR010301">
    <property type="entry name" value="RRP1"/>
</dbReference>
<feature type="compositionally biased region" description="Polar residues" evidence="5">
    <location>
        <begin position="583"/>
        <end position="607"/>
    </location>
</feature>
<keyword evidence="7" id="KW-1185">Reference proteome</keyword>
<dbReference type="PANTHER" id="PTHR13026">
    <property type="entry name" value="NNP-1 PROTEIN NOVEL NUCLEAR PROTEIN 1 NOP52"/>
    <property type="match status" value="1"/>
</dbReference>
<feature type="compositionally biased region" description="Basic and acidic residues" evidence="5">
    <location>
        <begin position="539"/>
        <end position="553"/>
    </location>
</feature>
<dbReference type="GO" id="GO:0006364">
    <property type="term" value="P:rRNA processing"/>
    <property type="evidence" value="ECO:0007669"/>
    <property type="project" value="UniProtKB-KW"/>
</dbReference>
<dbReference type="PANTHER" id="PTHR13026:SF0">
    <property type="entry name" value="RIBOSOMAL RNA PROCESSING 1B"/>
    <property type="match status" value="1"/>
</dbReference>
<evidence type="ECO:0000313" key="7">
    <source>
        <dbReference type="Proteomes" id="UP001153714"/>
    </source>
</evidence>
<sequence length="718" mass="82378">MKTVTKNKEKKSKNNKKTKIKPKKEKVLLVAQEIKFARLLCGNEKKTRDRVLKTFKKWLLNCFDKGYEFKEDDFSRIWKGLFYAVWMSDKPLVQEDLCETISGILDLFPPQQLKYALMMIKAGFKVLALEWYGIDHHRMDKFLMLIRRYLRGSLRCLRRCEWNLKSCQMYSDMVSGTDGILALKTPSYARNANSMLMHYIDCFLEELSKVSEGDIPAASMTALLRPFCVYMCKGESPALCVSARRVLTALLRQSEHGLLYQHKTKAWEMMGCPRGGPDALELVSDDDDEEEQIGDVDEEREHETALDPRAGRVNVELNPLPVPAKQIAQMLKELLATTASKAYKRTKICLQRFEQLAKDEYPLRVPDVYTDEDEAPKPNTLDAARDLHILDNQLVHSADELALRGLSRKHRKRLLAKSRAGLSIVEDIEAVKGKIDGCTNGNWEVETTEPELNDKLKNCSDKENVNKDKKSNKRKLSDEQTDTNNKKQKFKHEKGQKNTNKDTIKRSYEKKTNKNKNKIKKQKILNGIQDIKLVPKLSDATKKQKESKTENVEPNKNNKNQKKLKTDTEAKQPDNNAKKPLTPHTNQTNTNKVLVKSNKINGDTNVNPKKRDHRQQKQVEIGKEKKTSPSVIINKVKNYQKKTSAEKSPLKNGSYETPKKVKFVLKNNSMQGPVDYYKSVRQSPSIPFDSTKKPSKTNLKVSTPSPINPFLKKKLRIK</sequence>
<comment type="similarity">
    <text evidence="2">Belongs to the RRP1 family.</text>
</comment>
<feature type="region of interest" description="Disordered" evidence="5">
    <location>
        <begin position="456"/>
        <end position="523"/>
    </location>
</feature>